<accession>G8Y1R5</accession>
<reference evidence="2 3" key="1">
    <citation type="journal article" date="2012" name="G3 (Bethesda)">
        <title>Pichia sorbitophila, an interspecies yeast hybrid reveals early steps of genome resolution following polyploidization.</title>
        <authorList>
            <person name="Leh Louis V."/>
            <person name="Despons L."/>
            <person name="Friedrich A."/>
            <person name="Martin T."/>
            <person name="Durrens P."/>
            <person name="Casaregola S."/>
            <person name="Neuveglise C."/>
            <person name="Fairhead C."/>
            <person name="Marck C."/>
            <person name="Cruz J.A."/>
            <person name="Straub M.L."/>
            <person name="Kugler V."/>
            <person name="Sacerdot C."/>
            <person name="Uzunov Z."/>
            <person name="Thierry A."/>
            <person name="Weiss S."/>
            <person name="Bleykasten C."/>
            <person name="De Montigny J."/>
            <person name="Jacques N."/>
            <person name="Jung P."/>
            <person name="Lemaire M."/>
            <person name="Mallet S."/>
            <person name="Morel G."/>
            <person name="Richard G.F."/>
            <person name="Sarkar A."/>
            <person name="Savel G."/>
            <person name="Schacherer J."/>
            <person name="Seret M.L."/>
            <person name="Talla E."/>
            <person name="Samson G."/>
            <person name="Jubin C."/>
            <person name="Poulain J."/>
            <person name="Vacherie B."/>
            <person name="Barbe V."/>
            <person name="Pelletier E."/>
            <person name="Sherman D.J."/>
            <person name="Westhof E."/>
            <person name="Weissenbach J."/>
            <person name="Baret P.V."/>
            <person name="Wincker P."/>
            <person name="Gaillardin C."/>
            <person name="Dujon B."/>
            <person name="Souciet J.L."/>
        </authorList>
    </citation>
    <scope>NUCLEOTIDE SEQUENCE [LARGE SCALE GENOMIC DNA]</scope>
    <source>
        <strain evidence="3">ATCC MYA-4447 / BCRC 22081 / CBS 7064 / NBRC 10061 / NRRL Y-12695</strain>
    </source>
</reference>
<dbReference type="HOGENOM" id="CLU_1053829_0_0_1"/>
<evidence type="ECO:0000313" key="2">
    <source>
        <dbReference type="EMBL" id="CCE86768.1"/>
    </source>
</evidence>
<proteinExistence type="predicted"/>
<gene>
    <name evidence="2" type="primary">Piso0_005279</name>
    <name evidence="2" type="ORF">GNLVRS01_PISO0N11651g</name>
</gene>
<evidence type="ECO:0000256" key="1">
    <source>
        <dbReference type="SAM" id="MobiDB-lite"/>
    </source>
</evidence>
<dbReference type="eggNOG" id="ENOG502RITB">
    <property type="taxonomic scope" value="Eukaryota"/>
</dbReference>
<dbReference type="OrthoDB" id="4024575at2759"/>
<dbReference type="InParanoid" id="G8Y1R5"/>
<feature type="compositionally biased region" description="Basic and acidic residues" evidence="1">
    <location>
        <begin position="35"/>
        <end position="85"/>
    </location>
</feature>
<dbReference type="EMBL" id="FO082046">
    <property type="protein sequence ID" value="CCE86768.1"/>
    <property type="molecule type" value="Genomic_DNA"/>
</dbReference>
<keyword evidence="3" id="KW-1185">Reference proteome</keyword>
<dbReference type="Proteomes" id="UP000005222">
    <property type="component" value="Chromosome N"/>
</dbReference>
<dbReference type="AlphaFoldDB" id="G8Y1R5"/>
<organism evidence="2 3">
    <name type="scientific">Pichia sorbitophila (strain ATCC MYA-4447 / BCRC 22081 / CBS 7064 / NBRC 10061 / NRRL Y-12695)</name>
    <name type="common">Hybrid yeast</name>
    <dbReference type="NCBI Taxonomy" id="559304"/>
    <lineage>
        <taxon>Eukaryota</taxon>
        <taxon>Fungi</taxon>
        <taxon>Dikarya</taxon>
        <taxon>Ascomycota</taxon>
        <taxon>Saccharomycotina</taxon>
        <taxon>Pichiomycetes</taxon>
        <taxon>Debaryomycetaceae</taxon>
        <taxon>Millerozyma</taxon>
    </lineage>
</organism>
<feature type="region of interest" description="Disordered" evidence="1">
    <location>
        <begin position="171"/>
        <end position="198"/>
    </location>
</feature>
<name>G8Y1R5_PICSO</name>
<evidence type="ECO:0000313" key="3">
    <source>
        <dbReference type="Proteomes" id="UP000005222"/>
    </source>
</evidence>
<sequence>MNFSLKRKVAQDGGKDKRPKGKLFNDNDDSDSESGDEKFVKHIEKAKLKAKRQESEKNEEIEKLIEDINNEEHENSKDGSNKEGDSSSQSMYMANVIASREMRNKERLASVQKQQDRMAETAKDAIVFESTEYKKQKREVLEFLDRQASGDDEEGRGPSFYSKMLALKHGEPNHDTKTYEPHQNTDLQDEATAEDTTYTERKDYIEYSRFRRDGSTHEPRDREDSFIKGIINLIKSKVSEKEIELQREKYHMRAVNS</sequence>
<protein>
    <submittedName>
        <fullName evidence="2">Piso0_005279 protein</fullName>
    </submittedName>
</protein>
<feature type="region of interest" description="Disordered" evidence="1">
    <location>
        <begin position="1"/>
        <end position="95"/>
    </location>
</feature>
<feature type="compositionally biased region" description="Basic and acidic residues" evidence="1">
    <location>
        <begin position="171"/>
        <end position="180"/>
    </location>
</feature>